<dbReference type="AlphaFoldDB" id="A0A7J7L0A0"/>
<protein>
    <recommendedName>
        <fullName evidence="1">Glutamate/phenylalanine/leucine/valine/L-tryptophan dehydrogenase C-terminal domain-containing protein</fullName>
    </recommendedName>
</protein>
<dbReference type="Gene3D" id="3.40.50.720">
    <property type="entry name" value="NAD(P)-binding Rossmann-like Domain"/>
    <property type="match status" value="1"/>
</dbReference>
<dbReference type="PANTHER" id="PTHR43571:SF1">
    <property type="entry name" value="NADP-SPECIFIC GLUTAMATE DEHYDROGENASE 1-RELATED"/>
    <property type="match status" value="1"/>
</dbReference>
<dbReference type="GO" id="GO:0005829">
    <property type="term" value="C:cytosol"/>
    <property type="evidence" value="ECO:0007669"/>
    <property type="project" value="TreeGrafter"/>
</dbReference>
<comment type="caution">
    <text evidence="2">The sequence shown here is derived from an EMBL/GenBank/DDBJ whole genome shotgun (WGS) entry which is preliminary data.</text>
</comment>
<gene>
    <name evidence="2" type="ORF">GIB67_006900</name>
</gene>
<feature type="non-terminal residue" evidence="2">
    <location>
        <position position="1"/>
    </location>
</feature>
<organism evidence="2 3">
    <name type="scientific">Kingdonia uniflora</name>
    <dbReference type="NCBI Taxonomy" id="39325"/>
    <lineage>
        <taxon>Eukaryota</taxon>
        <taxon>Viridiplantae</taxon>
        <taxon>Streptophyta</taxon>
        <taxon>Embryophyta</taxon>
        <taxon>Tracheophyta</taxon>
        <taxon>Spermatophyta</taxon>
        <taxon>Magnoliopsida</taxon>
        <taxon>Ranunculales</taxon>
        <taxon>Circaeasteraceae</taxon>
        <taxon>Kingdonia</taxon>
    </lineage>
</organism>
<dbReference type="InterPro" id="IPR050724">
    <property type="entry name" value="Glu_Leu_Phe_Val_DH"/>
</dbReference>
<dbReference type="GO" id="GO:0004354">
    <property type="term" value="F:glutamate dehydrogenase (NADP+) activity"/>
    <property type="evidence" value="ECO:0007669"/>
    <property type="project" value="TreeGrafter"/>
</dbReference>
<feature type="domain" description="Glutamate/phenylalanine/leucine/valine/L-tryptophan dehydrogenase C-terminal" evidence="1">
    <location>
        <begin position="2"/>
        <end position="75"/>
    </location>
</feature>
<accession>A0A7J7L0A0</accession>
<evidence type="ECO:0000313" key="3">
    <source>
        <dbReference type="Proteomes" id="UP000541444"/>
    </source>
</evidence>
<dbReference type="EMBL" id="JACGCM010002768">
    <property type="protein sequence ID" value="KAF6136008.1"/>
    <property type="molecule type" value="Genomic_DNA"/>
</dbReference>
<dbReference type="InterPro" id="IPR006096">
    <property type="entry name" value="Glu/Leu/Phe/Val/Trp_DH_C"/>
</dbReference>
<evidence type="ECO:0000259" key="1">
    <source>
        <dbReference type="Pfam" id="PF00208"/>
    </source>
</evidence>
<dbReference type="Proteomes" id="UP000541444">
    <property type="component" value="Unassembled WGS sequence"/>
</dbReference>
<name>A0A7J7L0A0_9MAGN</name>
<dbReference type="SUPFAM" id="SSF51735">
    <property type="entry name" value="NAD(P)-binding Rossmann-fold domains"/>
    <property type="match status" value="1"/>
</dbReference>
<proteinExistence type="predicted"/>
<sequence length="201" mass="22745">LRAEATGYELVFFSQLILDKMNKELKGLRYVISGSGKIAMHILEKLLSFGVLPITLSDSGGYLVDEEGFDFMKITVKEIIAKNPQSKYLDVDHDPLAQVFGKSTKLLRTIMEGKESYIDLENRFSKYKAENDAKLDSLRDMVTSLKSFERVATPMMLIDHGCLHLFSERGNNLIFEFTRAYCGIWEGVSNYWLPGKRGGGI</sequence>
<reference evidence="2 3" key="1">
    <citation type="journal article" date="2020" name="IScience">
        <title>Genome Sequencing of the Endangered Kingdonia uniflora (Circaeasteraceae, Ranunculales) Reveals Potential Mechanisms of Evolutionary Specialization.</title>
        <authorList>
            <person name="Sun Y."/>
            <person name="Deng T."/>
            <person name="Zhang A."/>
            <person name="Moore M.J."/>
            <person name="Landis J.B."/>
            <person name="Lin N."/>
            <person name="Zhang H."/>
            <person name="Zhang X."/>
            <person name="Huang J."/>
            <person name="Zhang X."/>
            <person name="Sun H."/>
            <person name="Wang H."/>
        </authorList>
    </citation>
    <scope>NUCLEOTIDE SEQUENCE [LARGE SCALE GENOMIC DNA]</scope>
    <source>
        <strain evidence="2">TB1705</strain>
        <tissue evidence="2">Leaf</tissue>
    </source>
</reference>
<dbReference type="OrthoDB" id="6718861at2759"/>
<evidence type="ECO:0000313" key="2">
    <source>
        <dbReference type="EMBL" id="KAF6136008.1"/>
    </source>
</evidence>
<dbReference type="InterPro" id="IPR036291">
    <property type="entry name" value="NAD(P)-bd_dom_sf"/>
</dbReference>
<dbReference type="PANTHER" id="PTHR43571">
    <property type="entry name" value="NADP-SPECIFIC GLUTAMATE DEHYDROGENASE 1-RELATED"/>
    <property type="match status" value="1"/>
</dbReference>
<dbReference type="GO" id="GO:0006537">
    <property type="term" value="P:glutamate biosynthetic process"/>
    <property type="evidence" value="ECO:0007669"/>
    <property type="project" value="TreeGrafter"/>
</dbReference>
<dbReference type="Pfam" id="PF00208">
    <property type="entry name" value="ELFV_dehydrog"/>
    <property type="match status" value="1"/>
</dbReference>
<keyword evidence="3" id="KW-1185">Reference proteome</keyword>